<dbReference type="GO" id="GO:0008270">
    <property type="term" value="F:zinc ion binding"/>
    <property type="evidence" value="ECO:0007669"/>
    <property type="project" value="UniProtKB-UniRule"/>
</dbReference>
<protein>
    <recommendedName>
        <fullName evidence="11">Box C/D snoRNA protein 1</fullName>
    </recommendedName>
    <alternativeName>
        <fullName evidence="12">Zinc finger HIT domain-containing protein 6</fullName>
    </alternativeName>
</protein>
<evidence type="ECO:0000256" key="2">
    <source>
        <dbReference type="ARBA" id="ARBA00022517"/>
    </source>
</evidence>
<evidence type="ECO:0000313" key="15">
    <source>
        <dbReference type="EMBL" id="KKY13714.1"/>
    </source>
</evidence>
<evidence type="ECO:0000256" key="11">
    <source>
        <dbReference type="ARBA" id="ARBA00068630"/>
    </source>
</evidence>
<dbReference type="SUPFAM" id="SSF144232">
    <property type="entry name" value="HIT/MYND zinc finger-like"/>
    <property type="match status" value="1"/>
</dbReference>
<evidence type="ECO:0000259" key="14">
    <source>
        <dbReference type="PROSITE" id="PS51083"/>
    </source>
</evidence>
<evidence type="ECO:0000256" key="12">
    <source>
        <dbReference type="ARBA" id="ARBA00077531"/>
    </source>
</evidence>
<dbReference type="PANTHER" id="PTHR13483:SF11">
    <property type="entry name" value="ZINC FINGER HIT DOMAIN-CONTAINING PROTEIN 3"/>
    <property type="match status" value="1"/>
</dbReference>
<dbReference type="CDD" id="cd23023">
    <property type="entry name" value="zf-HIT_BCD1"/>
    <property type="match status" value="1"/>
</dbReference>
<reference evidence="15 16" key="2">
    <citation type="submission" date="2015-05" db="EMBL/GenBank/DDBJ databases">
        <authorList>
            <person name="Morales-Cruz A."/>
            <person name="Amrine K.C."/>
            <person name="Cantu D."/>
        </authorList>
    </citation>
    <scope>NUCLEOTIDE SEQUENCE [LARGE SCALE GENOMIC DNA]</scope>
    <source>
        <strain evidence="15">UCRPC4</strain>
    </source>
</reference>
<evidence type="ECO:0000256" key="8">
    <source>
        <dbReference type="ARBA" id="ARBA00049598"/>
    </source>
</evidence>
<keyword evidence="1" id="KW-1017">Isopeptide bond</keyword>
<evidence type="ECO:0000256" key="13">
    <source>
        <dbReference type="PROSITE-ProRule" id="PRU00453"/>
    </source>
</evidence>
<dbReference type="FunFam" id="3.30.60.190:FF:000001">
    <property type="entry name" value="box C/D snoRNA protein 1"/>
    <property type="match status" value="1"/>
</dbReference>
<keyword evidence="3" id="KW-0597">Phosphoprotein</keyword>
<evidence type="ECO:0000256" key="10">
    <source>
        <dbReference type="ARBA" id="ARBA00061949"/>
    </source>
</evidence>
<dbReference type="InterPro" id="IPR051639">
    <property type="entry name" value="BCD1"/>
</dbReference>
<comment type="similarity">
    <text evidence="9">Belongs to the BCD1 family.</text>
</comment>
<feature type="domain" description="HIT-type" evidence="14">
    <location>
        <begin position="12"/>
        <end position="47"/>
    </location>
</feature>
<evidence type="ECO:0000256" key="3">
    <source>
        <dbReference type="ARBA" id="ARBA00022553"/>
    </source>
</evidence>
<dbReference type="InterPro" id="IPR057721">
    <property type="entry name" value="BCD1_alpha/beta"/>
</dbReference>
<keyword evidence="2" id="KW-0690">Ribosome biogenesis</keyword>
<dbReference type="GO" id="GO:0005634">
    <property type="term" value="C:nucleus"/>
    <property type="evidence" value="ECO:0007669"/>
    <property type="project" value="TreeGrafter"/>
</dbReference>
<evidence type="ECO:0000256" key="1">
    <source>
        <dbReference type="ARBA" id="ARBA00022499"/>
    </source>
</evidence>
<dbReference type="Proteomes" id="UP000053317">
    <property type="component" value="Unassembled WGS sequence"/>
</dbReference>
<dbReference type="GO" id="GO:0000463">
    <property type="term" value="P:maturation of LSU-rRNA from tricistronic rRNA transcript (SSU-rRNA, 5.8S rRNA, LSU-rRNA)"/>
    <property type="evidence" value="ECO:0007669"/>
    <property type="project" value="TreeGrafter"/>
</dbReference>
<keyword evidence="7" id="KW-0832">Ubl conjugation</keyword>
<keyword evidence="6" id="KW-0862">Zinc</keyword>
<keyword evidence="16" id="KW-1185">Reference proteome</keyword>
<sequence>MPAEKTEELLLSDLCAICHPAKYKCPRCSIKTCSLPCIKRHKLLSECTGVRDPAAYRKRNDLATPASFDQDFNFITGLERSLERADRDAANRGINFDGTRQRLVKGEHRLHVEQDRGEVTVRKAPAGMSRSKQNKTHWNQRWVQLHANQKKTALTTRSRHKRISWTVEWILQDGQKIFANCLESTTISQAFANAVPKKFQQSRKRKLDETCQNPGSDTTAISDEHRTVTRENTAAVQKGHSGTAAGLYFYLHRPDIASRQRCVSHIASDTLLCKCLQGRTVHEFPTLYILNESPENVAEHFELVDDQKVSTDPSSNGILEPESVVMPEPTVLPETTTELGIDDQRILDALKQDLGT</sequence>
<dbReference type="Gene3D" id="3.30.60.190">
    <property type="match status" value="1"/>
</dbReference>
<gene>
    <name evidence="15" type="ORF">UCRPC4_g06941</name>
</gene>
<dbReference type="InterPro" id="IPR007529">
    <property type="entry name" value="Znf_HIT"/>
</dbReference>
<reference evidence="15 16" key="1">
    <citation type="submission" date="2015-05" db="EMBL/GenBank/DDBJ databases">
        <title>Distinctive expansion of gene families associated with plant cell wall degradation and secondary metabolism in the genomes of grapevine trunk pathogens.</title>
        <authorList>
            <person name="Lawrence D.P."/>
            <person name="Travadon R."/>
            <person name="Rolshausen P.E."/>
            <person name="Baumgartner K."/>
        </authorList>
    </citation>
    <scope>NUCLEOTIDE SEQUENCE [LARGE SCALE GENOMIC DNA]</scope>
    <source>
        <strain evidence="15">UCRPC4</strain>
    </source>
</reference>
<evidence type="ECO:0000256" key="4">
    <source>
        <dbReference type="ARBA" id="ARBA00022723"/>
    </source>
</evidence>
<comment type="caution">
    <text evidence="15">The sequence shown here is derived from an EMBL/GenBank/DDBJ whole genome shotgun (WGS) entry which is preliminary data.</text>
</comment>
<dbReference type="Pfam" id="PF25790">
    <property type="entry name" value="BCD1"/>
    <property type="match status" value="1"/>
</dbReference>
<dbReference type="Pfam" id="PF04438">
    <property type="entry name" value="zf-HIT"/>
    <property type="match status" value="1"/>
</dbReference>
<dbReference type="PROSITE" id="PS51083">
    <property type="entry name" value="ZF_HIT"/>
    <property type="match status" value="1"/>
</dbReference>
<dbReference type="OrthoDB" id="272357at2759"/>
<name>A0A0G2DSN7_PHACM</name>
<accession>A0A0G2DSN7</accession>
<evidence type="ECO:0000313" key="16">
    <source>
        <dbReference type="Proteomes" id="UP000053317"/>
    </source>
</evidence>
<dbReference type="PANTHER" id="PTHR13483">
    <property type="entry name" value="BOX C_D SNORNA PROTEIN 1-RELATED"/>
    <property type="match status" value="1"/>
</dbReference>
<dbReference type="EMBL" id="LCWF01000265">
    <property type="protein sequence ID" value="KKY13714.1"/>
    <property type="molecule type" value="Genomic_DNA"/>
</dbReference>
<evidence type="ECO:0000256" key="7">
    <source>
        <dbReference type="ARBA" id="ARBA00022843"/>
    </source>
</evidence>
<dbReference type="GO" id="GO:0000492">
    <property type="term" value="P:box C/D snoRNP assembly"/>
    <property type="evidence" value="ECO:0007669"/>
    <property type="project" value="TreeGrafter"/>
</dbReference>
<organism evidence="15 16">
    <name type="scientific">Phaeomoniella chlamydospora</name>
    <name type="common">Phaeoacremonium chlamydosporum</name>
    <dbReference type="NCBI Taxonomy" id="158046"/>
    <lineage>
        <taxon>Eukaryota</taxon>
        <taxon>Fungi</taxon>
        <taxon>Dikarya</taxon>
        <taxon>Ascomycota</taxon>
        <taxon>Pezizomycotina</taxon>
        <taxon>Eurotiomycetes</taxon>
        <taxon>Chaetothyriomycetidae</taxon>
        <taxon>Phaeomoniellales</taxon>
        <taxon>Phaeomoniellaceae</taxon>
        <taxon>Phaeomoniella</taxon>
    </lineage>
</organism>
<comment type="subunit">
    <text evidence="10">Interacts with FBL, SNU13, NOP58, NUFIP1, RUVBL1, RUVBL2 and TAF9. Interacts (via HIT-type zinc finger) with the RUVBL1/RUVBL2 complex in the presence of ADP.</text>
</comment>
<dbReference type="GO" id="GO:0070761">
    <property type="term" value="C:pre-snoRNP complex"/>
    <property type="evidence" value="ECO:0007669"/>
    <property type="project" value="TreeGrafter"/>
</dbReference>
<evidence type="ECO:0000256" key="5">
    <source>
        <dbReference type="ARBA" id="ARBA00022771"/>
    </source>
</evidence>
<keyword evidence="4" id="KW-0479">Metal-binding</keyword>
<dbReference type="AlphaFoldDB" id="A0A0G2DSN7"/>
<comment type="function">
    <text evidence="8">Required for box C/D snoRNAs accumulation involved in snoRNA processing, snoRNA transport to the nucleolus and ribosome biogenesis.</text>
</comment>
<dbReference type="GO" id="GO:0048254">
    <property type="term" value="P:snoRNA localization"/>
    <property type="evidence" value="ECO:0007669"/>
    <property type="project" value="TreeGrafter"/>
</dbReference>
<evidence type="ECO:0000256" key="9">
    <source>
        <dbReference type="ARBA" id="ARBA00049654"/>
    </source>
</evidence>
<evidence type="ECO:0000256" key="6">
    <source>
        <dbReference type="ARBA" id="ARBA00022833"/>
    </source>
</evidence>
<proteinExistence type="inferred from homology"/>
<keyword evidence="5 13" id="KW-0863">Zinc-finger</keyword>